<comment type="caution">
    <text evidence="1">The sequence shown here is derived from an EMBL/GenBank/DDBJ whole genome shotgun (WGS) entry which is preliminary data.</text>
</comment>
<reference evidence="2" key="1">
    <citation type="journal article" date="2019" name="Int. J. Syst. Evol. Microbiol.">
        <title>The Global Catalogue of Microorganisms (GCM) 10K type strain sequencing project: providing services to taxonomists for standard genome sequencing and annotation.</title>
        <authorList>
            <consortium name="The Broad Institute Genomics Platform"/>
            <consortium name="The Broad Institute Genome Sequencing Center for Infectious Disease"/>
            <person name="Wu L."/>
            <person name="Ma J."/>
        </authorList>
    </citation>
    <scope>NUCLEOTIDE SEQUENCE [LARGE SCALE GENOMIC DNA]</scope>
    <source>
        <strain evidence="2">JCM 17551</strain>
    </source>
</reference>
<keyword evidence="2" id="KW-1185">Reference proteome</keyword>
<organism evidence="1 2">
    <name type="scientific">Litoribacillus peritrichatus</name>
    <dbReference type="NCBI Taxonomy" id="718191"/>
    <lineage>
        <taxon>Bacteria</taxon>
        <taxon>Pseudomonadati</taxon>
        <taxon>Pseudomonadota</taxon>
        <taxon>Gammaproteobacteria</taxon>
        <taxon>Oceanospirillales</taxon>
        <taxon>Oceanospirillaceae</taxon>
        <taxon>Litoribacillus</taxon>
    </lineage>
</organism>
<proteinExistence type="predicted"/>
<evidence type="ECO:0000313" key="2">
    <source>
        <dbReference type="Proteomes" id="UP001501565"/>
    </source>
</evidence>
<accession>A0ABP7MD22</accession>
<sequence length="60" mass="6781">MRPFWAAFYLCHLSRASSGWFVGAFFVSVFADDENMLMIAPIEIGGFVNMEISVWLSIDS</sequence>
<protein>
    <submittedName>
        <fullName evidence="1">Uncharacterized protein</fullName>
    </submittedName>
</protein>
<name>A0ABP7MD22_9GAMM</name>
<dbReference type="Proteomes" id="UP001501565">
    <property type="component" value="Unassembled WGS sequence"/>
</dbReference>
<evidence type="ECO:0000313" key="1">
    <source>
        <dbReference type="EMBL" id="GAA3919514.1"/>
    </source>
</evidence>
<gene>
    <name evidence="1" type="ORF">GCM10022277_13690</name>
</gene>
<dbReference type="EMBL" id="BAABBN010000004">
    <property type="protein sequence ID" value="GAA3919514.1"/>
    <property type="molecule type" value="Genomic_DNA"/>
</dbReference>